<dbReference type="PROSITE" id="PS50011">
    <property type="entry name" value="PROTEIN_KINASE_DOM"/>
    <property type="match status" value="1"/>
</dbReference>
<keyword evidence="1" id="KW-0723">Serine/threonine-protein kinase</keyword>
<evidence type="ECO:0000256" key="2">
    <source>
        <dbReference type="ARBA" id="ARBA00022679"/>
    </source>
</evidence>
<dbReference type="Gene3D" id="3.30.200.20">
    <property type="entry name" value="Phosphorylase Kinase, domain 1"/>
    <property type="match status" value="1"/>
</dbReference>
<dbReference type="Proteomes" id="UP001642520">
    <property type="component" value="Unassembled WGS sequence"/>
</dbReference>
<dbReference type="PANTHER" id="PTHR24355">
    <property type="entry name" value="G PROTEIN-COUPLED RECEPTOR KINASE/RIBOSOMAL PROTEIN S6 KINASE"/>
    <property type="match status" value="1"/>
</dbReference>
<dbReference type="SMART" id="SM00220">
    <property type="entry name" value="S_TKc"/>
    <property type="match status" value="1"/>
</dbReference>
<dbReference type="EMBL" id="CAXAJV020001296">
    <property type="protein sequence ID" value="CAL7947444.1"/>
    <property type="molecule type" value="Genomic_DNA"/>
</dbReference>
<evidence type="ECO:0000313" key="8">
    <source>
        <dbReference type="Proteomes" id="UP001642520"/>
    </source>
</evidence>
<evidence type="ECO:0000256" key="4">
    <source>
        <dbReference type="ARBA" id="ARBA00022777"/>
    </source>
</evidence>
<feature type="domain" description="Protein kinase" evidence="6">
    <location>
        <begin position="92"/>
        <end position="350"/>
    </location>
</feature>
<dbReference type="CDD" id="cd05123">
    <property type="entry name" value="STKc_AGC"/>
    <property type="match status" value="1"/>
</dbReference>
<keyword evidence="3" id="KW-0547">Nucleotide-binding</keyword>
<name>A0ABP1P5L9_XYLVO</name>
<keyword evidence="4" id="KW-0418">Kinase</keyword>
<evidence type="ECO:0000256" key="3">
    <source>
        <dbReference type="ARBA" id="ARBA00022741"/>
    </source>
</evidence>
<gene>
    <name evidence="7" type="ORF">XYLVIOL_LOCUS8350</name>
</gene>
<organism evidence="7 8">
    <name type="scientific">Xylocopa violacea</name>
    <name type="common">Violet carpenter bee</name>
    <name type="synonym">Apis violacea</name>
    <dbReference type="NCBI Taxonomy" id="135666"/>
    <lineage>
        <taxon>Eukaryota</taxon>
        <taxon>Metazoa</taxon>
        <taxon>Ecdysozoa</taxon>
        <taxon>Arthropoda</taxon>
        <taxon>Hexapoda</taxon>
        <taxon>Insecta</taxon>
        <taxon>Pterygota</taxon>
        <taxon>Neoptera</taxon>
        <taxon>Endopterygota</taxon>
        <taxon>Hymenoptera</taxon>
        <taxon>Apocrita</taxon>
        <taxon>Aculeata</taxon>
        <taxon>Apoidea</taxon>
        <taxon>Anthophila</taxon>
        <taxon>Apidae</taxon>
        <taxon>Xylocopa</taxon>
        <taxon>Xylocopa</taxon>
    </lineage>
</organism>
<dbReference type="InterPro" id="IPR011009">
    <property type="entry name" value="Kinase-like_dom_sf"/>
</dbReference>
<keyword evidence="8" id="KW-1185">Reference proteome</keyword>
<evidence type="ECO:0000259" key="6">
    <source>
        <dbReference type="PROSITE" id="PS50011"/>
    </source>
</evidence>
<keyword evidence="5" id="KW-0067">ATP-binding</keyword>
<sequence>MGNSSTKNNYQNHQKYTSQYSLSDIIGGSCVGSSQSSHKEIKSWSRASCRSWSIGTLYDPLGTSKTIWPVSRSQAMFLPEFQIRQIPLHTAYTFLSVIAKGAYGKVYKIKKQDTGQFFALKVISKAKVVGENGVMQAKQEVSIQKLVGHYPFILDCSYRWQGRKTLYILTDYMSGGELFSLVKQCGPLPENVVRIHVAEVALAIDFLHNAGVVHRDIKATNVLLDEEGHAVIIDFGLAKWLNHSERTNTLCGTPEYMAPEIFSKQHYGQEVDWWSLGVLACFLLADQYPAGASCELFPEDRGTDYAPVGTLPPNAENISAAAKDMLKRLLQPDPCLRLRSLLSLQRIAFYMGHDLRSYEQKKESPFRLLGRKIETQQEKMIREFSNFESSLRDSISHAEDR</sequence>
<dbReference type="Pfam" id="PF00069">
    <property type="entry name" value="Pkinase"/>
    <property type="match status" value="1"/>
</dbReference>
<evidence type="ECO:0000256" key="1">
    <source>
        <dbReference type="ARBA" id="ARBA00022527"/>
    </source>
</evidence>
<dbReference type="InterPro" id="IPR045270">
    <property type="entry name" value="STKc_AGC"/>
</dbReference>
<proteinExistence type="predicted"/>
<dbReference type="SUPFAM" id="SSF56112">
    <property type="entry name" value="Protein kinase-like (PK-like)"/>
    <property type="match status" value="1"/>
</dbReference>
<evidence type="ECO:0000313" key="7">
    <source>
        <dbReference type="EMBL" id="CAL7947444.1"/>
    </source>
</evidence>
<dbReference type="InterPro" id="IPR000719">
    <property type="entry name" value="Prot_kinase_dom"/>
</dbReference>
<dbReference type="PANTHER" id="PTHR24355:SF1">
    <property type="entry name" value="RIBOSOMAL PROTEIN S6 KINASE-RELATED PROTEIN"/>
    <property type="match status" value="1"/>
</dbReference>
<protein>
    <recommendedName>
        <fullName evidence="6">Protein kinase domain-containing protein</fullName>
    </recommendedName>
</protein>
<evidence type="ECO:0000256" key="5">
    <source>
        <dbReference type="ARBA" id="ARBA00022840"/>
    </source>
</evidence>
<keyword evidence="2" id="KW-0808">Transferase</keyword>
<comment type="caution">
    <text evidence="7">The sequence shown here is derived from an EMBL/GenBank/DDBJ whole genome shotgun (WGS) entry which is preliminary data.</text>
</comment>
<reference evidence="7 8" key="1">
    <citation type="submission" date="2024-08" db="EMBL/GenBank/DDBJ databases">
        <authorList>
            <person name="Will J Nash"/>
            <person name="Angela Man"/>
            <person name="Seanna McTaggart"/>
            <person name="Kendall Baker"/>
            <person name="Tom Barker"/>
            <person name="Leah Catchpole"/>
            <person name="Alex Durrant"/>
            <person name="Karim Gharbi"/>
            <person name="Naomi Irish"/>
            <person name="Gemy Kaithakottil"/>
            <person name="Debby Ku"/>
            <person name="Aaliyah Providence"/>
            <person name="Felix Shaw"/>
            <person name="David Swarbreck"/>
            <person name="Chris Watkins"/>
            <person name="Ann M. McCartney"/>
            <person name="Giulio Formenti"/>
            <person name="Alice Mouton"/>
            <person name="Noel Vella"/>
            <person name="Bjorn M von Reumont"/>
            <person name="Adriana Vella"/>
            <person name="Wilfried Haerty"/>
        </authorList>
    </citation>
    <scope>NUCLEOTIDE SEQUENCE [LARGE SCALE GENOMIC DNA]</scope>
</reference>
<dbReference type="InterPro" id="IPR008271">
    <property type="entry name" value="Ser/Thr_kinase_AS"/>
</dbReference>
<dbReference type="Gene3D" id="1.10.510.10">
    <property type="entry name" value="Transferase(Phosphotransferase) domain 1"/>
    <property type="match status" value="1"/>
</dbReference>
<accession>A0ABP1P5L9</accession>
<dbReference type="PROSITE" id="PS00108">
    <property type="entry name" value="PROTEIN_KINASE_ST"/>
    <property type="match status" value="1"/>
</dbReference>